<dbReference type="EMBL" id="PHUJ01000003">
    <property type="protein sequence ID" value="PKB29676.1"/>
    <property type="molecule type" value="Genomic_DNA"/>
</dbReference>
<keyword evidence="1" id="KW-0732">Signal</keyword>
<reference evidence="2 3" key="1">
    <citation type="submission" date="2017-11" db="EMBL/GenBank/DDBJ databases">
        <title>Sequencing the genomes of 1000 actinobacteria strains.</title>
        <authorList>
            <person name="Klenk H.-P."/>
        </authorList>
    </citation>
    <scope>NUCLEOTIDE SEQUENCE [LARGE SCALE GENOMIC DNA]</scope>
    <source>
        <strain evidence="2 3">DSM 44104</strain>
    </source>
</reference>
<sequence>MTAHRVSTATVLALLLVMLLTHASTAGPTARSLTRAATASDDGFEVAATSLVIDGLRIEGNGTAPGPSGGEPTLNLSADKAVGEELTIAAGVADRTLTISCPATCRLTGQPVRLHVVELTATPVVAGLPLVPITLGASTPAPDLLALVRLPQLTLRDVRGRFALITADEVETVSTRIDLLAGERRGAN</sequence>
<evidence type="ECO:0000256" key="1">
    <source>
        <dbReference type="SAM" id="SignalP"/>
    </source>
</evidence>
<comment type="caution">
    <text evidence="2">The sequence shown here is derived from an EMBL/GenBank/DDBJ whole genome shotgun (WGS) entry which is preliminary data.</text>
</comment>
<feature type="signal peptide" evidence="1">
    <location>
        <begin position="1"/>
        <end position="23"/>
    </location>
</feature>
<feature type="chain" id="PRO_5041221548" description="Secreted protein" evidence="1">
    <location>
        <begin position="24"/>
        <end position="188"/>
    </location>
</feature>
<evidence type="ECO:0000313" key="2">
    <source>
        <dbReference type="EMBL" id="PKB29676.1"/>
    </source>
</evidence>
<protein>
    <recommendedName>
        <fullName evidence="4">Secreted protein</fullName>
    </recommendedName>
</protein>
<accession>A0AA44ZN86</accession>
<evidence type="ECO:0000313" key="3">
    <source>
        <dbReference type="Proteomes" id="UP000232453"/>
    </source>
</evidence>
<dbReference type="AlphaFoldDB" id="A0AA44ZN86"/>
<proteinExistence type="predicted"/>
<gene>
    <name evidence="2" type="ORF">ATL51_1314</name>
</gene>
<name>A0AA44ZN86_PSEA5</name>
<evidence type="ECO:0008006" key="4">
    <source>
        <dbReference type="Google" id="ProtNLM"/>
    </source>
</evidence>
<dbReference type="Proteomes" id="UP000232453">
    <property type="component" value="Unassembled WGS sequence"/>
</dbReference>
<organism evidence="2 3">
    <name type="scientific">Pseudonocardia alni</name>
    <name type="common">Amycolata alni</name>
    <dbReference type="NCBI Taxonomy" id="33907"/>
    <lineage>
        <taxon>Bacteria</taxon>
        <taxon>Bacillati</taxon>
        <taxon>Actinomycetota</taxon>
        <taxon>Actinomycetes</taxon>
        <taxon>Pseudonocardiales</taxon>
        <taxon>Pseudonocardiaceae</taxon>
        <taxon>Pseudonocardia</taxon>
    </lineage>
</organism>